<dbReference type="SUPFAM" id="SSF53335">
    <property type="entry name" value="S-adenosyl-L-methionine-dependent methyltransferases"/>
    <property type="match status" value="1"/>
</dbReference>
<proteinExistence type="predicted"/>
<keyword evidence="2" id="KW-1185">Reference proteome</keyword>
<dbReference type="InterPro" id="IPR047785">
    <property type="entry name" value="tRNA_MNMC2"/>
</dbReference>
<sequence>MKHVSLQLTEDGSHTLFNAELNETYHSHKGALAESRYVFIHAGLEQVLQDFDHLAILEVGFGTGLNALMTLGKVLELTKARQQSGLAPLPVRYVTIEPYPLSAELIEGLNYKGMLPGWYAPLFDALHAAPWDQDVEVMPGFVLRKVKGKLEQLEWQGEPFNLVYYDAFAPSKQPDVWALDNFKKCYGLLEQGGLLVSYCANGQFKRDLKAAGFQVKAYPGALGKREMTRAWKLDPL</sequence>
<dbReference type="GO" id="GO:0004808">
    <property type="term" value="F:tRNA (5-methylaminomethyl-2-thiouridylate)(34)-methyltransferase activity"/>
    <property type="evidence" value="ECO:0007669"/>
    <property type="project" value="InterPro"/>
</dbReference>
<dbReference type="PANTHER" id="PTHR39963">
    <property type="entry name" value="SLL0983 PROTEIN"/>
    <property type="match status" value="1"/>
</dbReference>
<dbReference type="NCBIfam" id="NF033855">
    <property type="entry name" value="tRNA_MNMC2"/>
    <property type="match status" value="1"/>
</dbReference>
<gene>
    <name evidence="1" type="primary">mnmC_1</name>
    <name evidence="1" type="ORF">NCTC10738_02365</name>
</gene>
<dbReference type="Proteomes" id="UP000254069">
    <property type="component" value="Unassembled WGS sequence"/>
</dbReference>
<dbReference type="InterPro" id="IPR029063">
    <property type="entry name" value="SAM-dependent_MTases_sf"/>
</dbReference>
<dbReference type="Pfam" id="PF05430">
    <property type="entry name" value="Methyltransf_30"/>
    <property type="match status" value="1"/>
</dbReference>
<accession>A0A380A7I1</accession>
<dbReference type="PANTHER" id="PTHR39963:SF1">
    <property type="entry name" value="MNMC-LIKE METHYLTRANSFERASE DOMAIN-CONTAINING PROTEIN"/>
    <property type="match status" value="1"/>
</dbReference>
<reference evidence="1 2" key="1">
    <citation type="submission" date="2018-06" db="EMBL/GenBank/DDBJ databases">
        <authorList>
            <consortium name="Pathogen Informatics"/>
            <person name="Doyle S."/>
        </authorList>
    </citation>
    <scope>NUCLEOTIDE SEQUENCE [LARGE SCALE GENOMIC DNA]</scope>
    <source>
        <strain evidence="1 2">NCTC10738</strain>
    </source>
</reference>
<dbReference type="EMBL" id="UGYO01000001">
    <property type="protein sequence ID" value="SUI75554.1"/>
    <property type="molecule type" value="Genomic_DNA"/>
</dbReference>
<dbReference type="Gene3D" id="3.40.50.150">
    <property type="entry name" value="Vaccinia Virus protein VP39"/>
    <property type="match status" value="1"/>
</dbReference>
<dbReference type="GO" id="GO:0016645">
    <property type="term" value="F:oxidoreductase activity, acting on the CH-NH group of donors"/>
    <property type="evidence" value="ECO:0007669"/>
    <property type="project" value="InterPro"/>
</dbReference>
<dbReference type="RefSeq" id="WP_062794010.1">
    <property type="nucleotide sequence ID" value="NZ_AP024609.1"/>
</dbReference>
<organism evidence="1 2">
    <name type="scientific">Shewanella algae</name>
    <dbReference type="NCBI Taxonomy" id="38313"/>
    <lineage>
        <taxon>Bacteria</taxon>
        <taxon>Pseudomonadati</taxon>
        <taxon>Pseudomonadota</taxon>
        <taxon>Gammaproteobacteria</taxon>
        <taxon>Alteromonadales</taxon>
        <taxon>Shewanellaceae</taxon>
        <taxon>Shewanella</taxon>
    </lineage>
</organism>
<dbReference type="AlphaFoldDB" id="A0A380A7I1"/>
<dbReference type="GeneID" id="93810728"/>
<dbReference type="InterPro" id="IPR008471">
    <property type="entry name" value="MnmC-like_methylTransf"/>
</dbReference>
<protein>
    <submittedName>
        <fullName evidence="1">tRNA 5-methylaminomethyl-2-thiouridine biosynthesis bifunctional protein MnmC</fullName>
    </submittedName>
</protein>
<evidence type="ECO:0000313" key="1">
    <source>
        <dbReference type="EMBL" id="SUI75554.1"/>
    </source>
</evidence>
<name>A0A380A7I1_9GAMM</name>
<evidence type="ECO:0000313" key="2">
    <source>
        <dbReference type="Proteomes" id="UP000254069"/>
    </source>
</evidence>